<dbReference type="PROSITE" id="PS51352">
    <property type="entry name" value="THIOREDOXIN_2"/>
    <property type="match status" value="1"/>
</dbReference>
<sequence length="475" mass="55826">MTLRPLLYLLLLFPLLFTCSKENEKRSENTYFGGTIKNKNSNQITLRDYKNTIIDTFSLDATGSFLHQFKNFEPGLYNFFDGREAQSVFIQKGDSLIFRLNTIDFDESLTFTGIGSKENNFLINQFLENEKEEEVFLKFSQLPCNTFRDKIDSIRDKKLSRLKQFSSKNNTSEDFNALATATINFQNYFSKEFYPFARLDKDEIEVLNGLDATFFDYRKDINYNNEKIQNYYPYKTFLRFHFNTLALQEHFSHSKDSTYNNTSLHYNLDRFKLIDQKISFQPIKNDISYYYMIRYLNDSKNVEDFDQMLTAFKRINTNPDNIDKAAKIINSYKRLKPGLQLPELTIINKLDEEELLSSEITKPTVLYFWTANNKYHLIDSHKKAAELMQKYPEVKFIAINTDNISSKKQAAILQQNGLTQYNEFHFKNPLNAKDLLAIKPINNVFLVDKNAKIINPKANMFSVDFEQQLVELLNH</sequence>
<dbReference type="Proteomes" id="UP000238426">
    <property type="component" value="Unassembled WGS sequence"/>
</dbReference>
<dbReference type="InterPro" id="IPR013766">
    <property type="entry name" value="Thioredoxin_domain"/>
</dbReference>
<evidence type="ECO:0000313" key="2">
    <source>
        <dbReference type="EMBL" id="PSG86354.1"/>
    </source>
</evidence>
<dbReference type="OrthoDB" id="1146847at2"/>
<feature type="domain" description="Thioredoxin" evidence="1">
    <location>
        <begin position="335"/>
        <end position="475"/>
    </location>
</feature>
<gene>
    <name evidence="2" type="ORF">C7H52_11720</name>
</gene>
<dbReference type="EMBL" id="PXOQ01000015">
    <property type="protein sequence ID" value="PSG86354.1"/>
    <property type="molecule type" value="Genomic_DNA"/>
</dbReference>
<comment type="caution">
    <text evidence="2">The sequence shown here is derived from an EMBL/GenBank/DDBJ whole genome shotgun (WGS) entry which is preliminary data.</text>
</comment>
<evidence type="ECO:0000259" key="1">
    <source>
        <dbReference type="PROSITE" id="PS51352"/>
    </source>
</evidence>
<name>A0A2T1N508_9FLAO</name>
<evidence type="ECO:0000313" key="3">
    <source>
        <dbReference type="Proteomes" id="UP000238426"/>
    </source>
</evidence>
<keyword evidence="3" id="KW-1185">Reference proteome</keyword>
<dbReference type="InterPro" id="IPR036249">
    <property type="entry name" value="Thioredoxin-like_sf"/>
</dbReference>
<dbReference type="SUPFAM" id="SSF52833">
    <property type="entry name" value="Thioredoxin-like"/>
    <property type="match status" value="1"/>
</dbReference>
<dbReference type="Gene3D" id="3.40.30.10">
    <property type="entry name" value="Glutaredoxin"/>
    <property type="match status" value="1"/>
</dbReference>
<protein>
    <recommendedName>
        <fullName evidence="1">Thioredoxin domain-containing protein</fullName>
    </recommendedName>
</protein>
<organism evidence="2 3">
    <name type="scientific">Aurantibacter aestuarii</name>
    <dbReference type="NCBI Taxonomy" id="1266046"/>
    <lineage>
        <taxon>Bacteria</taxon>
        <taxon>Pseudomonadati</taxon>
        <taxon>Bacteroidota</taxon>
        <taxon>Flavobacteriia</taxon>
        <taxon>Flavobacteriales</taxon>
        <taxon>Flavobacteriaceae</taxon>
        <taxon>Aurantibacter</taxon>
    </lineage>
</organism>
<proteinExistence type="predicted"/>
<dbReference type="AlphaFoldDB" id="A0A2T1N508"/>
<reference evidence="2 3" key="1">
    <citation type="submission" date="2018-03" db="EMBL/GenBank/DDBJ databases">
        <title>Mesoflavibacter sp. HG37 and Mesoflavibacter sp. HG96 sp.nov., two marine bacteria isolated from seawater of Western Pacific Ocean.</title>
        <authorList>
            <person name="Cheng H."/>
            <person name="Wu Y.-H."/>
            <person name="Guo L.-L."/>
            <person name="Xu X.-W."/>
        </authorList>
    </citation>
    <scope>NUCLEOTIDE SEQUENCE [LARGE SCALE GENOMIC DNA]</scope>
    <source>
        <strain evidence="2 3">KCTC 32269</strain>
    </source>
</reference>
<dbReference type="RefSeq" id="WP_106464093.1">
    <property type="nucleotide sequence ID" value="NZ_PXOQ01000015.1"/>
</dbReference>
<accession>A0A2T1N508</accession>